<evidence type="ECO:0000256" key="4">
    <source>
        <dbReference type="ARBA" id="ARBA00006462"/>
    </source>
</evidence>
<evidence type="ECO:0000256" key="10">
    <source>
        <dbReference type="ARBA" id="ARBA00022723"/>
    </source>
</evidence>
<dbReference type="GO" id="GO:0016020">
    <property type="term" value="C:membrane"/>
    <property type="evidence" value="ECO:0007669"/>
    <property type="project" value="UniProtKB-SubCell"/>
</dbReference>
<keyword evidence="10" id="KW-0479">Metal-binding</keyword>
<keyword evidence="7" id="KW-0328">Glycosyltransferase</keyword>
<dbReference type="Pfam" id="PF02434">
    <property type="entry name" value="Fringe"/>
    <property type="match status" value="1"/>
</dbReference>
<accession>A0A336LXY8</accession>
<comment type="pathway">
    <text evidence="3">Protein modification; protein glycosylation.</text>
</comment>
<evidence type="ECO:0000256" key="13">
    <source>
        <dbReference type="ARBA" id="ARBA00022989"/>
    </source>
</evidence>
<evidence type="ECO:0000256" key="17">
    <source>
        <dbReference type="ARBA" id="ARBA00023211"/>
    </source>
</evidence>
<dbReference type="UniPathway" id="UPA00378"/>
<dbReference type="GO" id="GO:0030145">
    <property type="term" value="F:manganese ion binding"/>
    <property type="evidence" value="ECO:0007669"/>
    <property type="project" value="UniProtKB-ARBA"/>
</dbReference>
<evidence type="ECO:0000256" key="6">
    <source>
        <dbReference type="ARBA" id="ARBA00012557"/>
    </source>
</evidence>
<organism evidence="24">
    <name type="scientific">Culicoides sonorensis</name>
    <name type="common">Biting midge</name>
    <dbReference type="NCBI Taxonomy" id="179676"/>
    <lineage>
        <taxon>Eukaryota</taxon>
        <taxon>Metazoa</taxon>
        <taxon>Ecdysozoa</taxon>
        <taxon>Arthropoda</taxon>
        <taxon>Hexapoda</taxon>
        <taxon>Insecta</taxon>
        <taxon>Pterygota</taxon>
        <taxon>Neoptera</taxon>
        <taxon>Endopterygota</taxon>
        <taxon>Diptera</taxon>
        <taxon>Nematocera</taxon>
        <taxon>Chironomoidea</taxon>
        <taxon>Ceratopogonidae</taxon>
        <taxon>Ceratopogoninae</taxon>
        <taxon>Culicoides</taxon>
        <taxon>Monoculicoides</taxon>
    </lineage>
</organism>
<evidence type="ECO:0000256" key="8">
    <source>
        <dbReference type="ARBA" id="ARBA00022679"/>
    </source>
</evidence>
<reference evidence="24" key="1">
    <citation type="submission" date="2018-07" db="EMBL/GenBank/DDBJ databases">
        <authorList>
            <person name="Quirk P.G."/>
            <person name="Krulwich T.A."/>
        </authorList>
    </citation>
    <scope>NUCLEOTIDE SEQUENCE</scope>
</reference>
<dbReference type="PANTHER" id="PTHR23033">
    <property type="entry name" value="BETA1,3-GALACTOSYLTRANSFERASE"/>
    <property type="match status" value="1"/>
</dbReference>
<evidence type="ECO:0000256" key="18">
    <source>
        <dbReference type="ARBA" id="ARBA00040898"/>
    </source>
</evidence>
<dbReference type="OMA" id="WLLSKHD"/>
<evidence type="ECO:0000256" key="5">
    <source>
        <dbReference type="ARBA" id="ARBA00011748"/>
    </source>
</evidence>
<evidence type="ECO:0000256" key="19">
    <source>
        <dbReference type="ARBA" id="ARBA00041226"/>
    </source>
</evidence>
<dbReference type="EC" id="2.4.1.122" evidence="6"/>
<dbReference type="GO" id="GO:0016263">
    <property type="term" value="F:glycoprotein-N-acetylgalactosamine 3-beta-galactosyltransferase activity"/>
    <property type="evidence" value="ECO:0007669"/>
    <property type="project" value="UniProtKB-EC"/>
</dbReference>
<evidence type="ECO:0000256" key="12">
    <source>
        <dbReference type="ARBA" id="ARBA00022968"/>
    </source>
</evidence>
<dbReference type="Gene3D" id="3.90.550.50">
    <property type="match status" value="1"/>
</dbReference>
<dbReference type="PANTHER" id="PTHR23033:SF14">
    <property type="entry name" value="GLYCOPROTEIN-N-ACETYLGALACTOSAMINE 3-BETA-GALACTOSYLTRANSFERASE 1-RELATED"/>
    <property type="match status" value="1"/>
</dbReference>
<keyword evidence="13" id="KW-1133">Transmembrane helix</keyword>
<keyword evidence="15" id="KW-1015">Disulfide bond</keyword>
<dbReference type="VEuPathDB" id="VectorBase:CSON005530"/>
<dbReference type="AlphaFoldDB" id="A0A336LXY8"/>
<keyword evidence="14" id="KW-0472">Membrane</keyword>
<sequence length="345" mass="40267">MIALITVGIGFGFCLAILLLHPTVSENYPEKQISHELFELDLAKNSHHDEIMHANEDKNVQKELFDEVRVLCWIMTSPKNHMKKAKHVLHTWGNRCNKFLIMSSEHDENLDVVALPVQEGRNHLWAKTKEAFKYIYKNHLNDADWFVKADDDTYFIMENLRYFLYTYNPNYPIYFGCHFKEFKATHLEFMSGGAGYVLSKEALRRFIEQALPDPAKCRHSNDGAEDVNMGKCMMSVGVKFGDTRDAQKKNRFLPMAPIDHLFPKITDEWYFKLSRYPAKKGLGCCSDYAISFHYVYPNMLYVLEYLIYHLRPYGITPNLPPLGKKLSLDDMEKCFNQHENKNVLE</sequence>
<comment type="cofactor">
    <cofactor evidence="1">
        <name>Mn(2+)</name>
        <dbReference type="ChEBI" id="CHEBI:29035"/>
    </cofactor>
</comment>
<name>A0A336LXY8_CULSO</name>
<dbReference type="InterPro" id="IPR003378">
    <property type="entry name" value="Fringe-like_glycosylTrfase"/>
</dbReference>
<comment type="similarity">
    <text evidence="4">Belongs to the glycosyltransferase 31 family. Beta3-Gal-T subfamily.</text>
</comment>
<protein>
    <recommendedName>
        <fullName evidence="18">Glycoprotein-N-acetylgalactosamine 3-beta-galactosyltransferase 1</fullName>
        <ecNumber evidence="6">2.4.1.122</ecNumber>
    </recommendedName>
    <alternativeName>
        <fullName evidence="20">Core 1 O-glycan T-synthase</fullName>
    </alternativeName>
    <alternativeName>
        <fullName evidence="21">Core 1 UDP-galactose:N-acetylgalactosamine-alpha-R beta 1,3-galactosyltransferase 1</fullName>
    </alternativeName>
    <alternativeName>
        <fullName evidence="19">Core 1 beta1,3-galactosyltransferase 1</fullName>
    </alternativeName>
</protein>
<dbReference type="InterPro" id="IPR026050">
    <property type="entry name" value="C1GALT1/C1GALT1_chp1"/>
</dbReference>
<evidence type="ECO:0000256" key="22">
    <source>
        <dbReference type="ARBA" id="ARBA00059245"/>
    </source>
</evidence>
<evidence type="ECO:0000256" key="20">
    <source>
        <dbReference type="ARBA" id="ARBA00042009"/>
    </source>
</evidence>
<dbReference type="EMBL" id="UFQT01000217">
    <property type="protein sequence ID" value="SSX21851.1"/>
    <property type="molecule type" value="Genomic_DNA"/>
</dbReference>
<evidence type="ECO:0000256" key="16">
    <source>
        <dbReference type="ARBA" id="ARBA00023180"/>
    </source>
</evidence>
<comment type="subunit">
    <text evidence="5">Homodimer; disulfide-linked.</text>
</comment>
<evidence type="ECO:0000256" key="14">
    <source>
        <dbReference type="ARBA" id="ARBA00023136"/>
    </source>
</evidence>
<evidence type="ECO:0000259" key="23">
    <source>
        <dbReference type="Pfam" id="PF02434"/>
    </source>
</evidence>
<evidence type="ECO:0000256" key="2">
    <source>
        <dbReference type="ARBA" id="ARBA00004606"/>
    </source>
</evidence>
<feature type="domain" description="Fringe-like glycosyltransferase" evidence="23">
    <location>
        <begin position="72"/>
        <end position="238"/>
    </location>
</feature>
<dbReference type="FunFam" id="3.90.550.50:FF:000017">
    <property type="entry name" value="Glycoprotein-N-acetylgalactosamine 3-beta-galactosyltransferase 1"/>
    <property type="match status" value="1"/>
</dbReference>
<keyword evidence="9" id="KW-0812">Transmembrane</keyword>
<evidence type="ECO:0000256" key="9">
    <source>
        <dbReference type="ARBA" id="ARBA00022692"/>
    </source>
</evidence>
<keyword evidence="11" id="KW-0547">Nucleotide-binding</keyword>
<keyword evidence="16" id="KW-0325">Glycoprotein</keyword>
<proteinExistence type="inferred from homology"/>
<keyword evidence="12" id="KW-0735">Signal-anchor</keyword>
<dbReference type="GO" id="GO:0000166">
    <property type="term" value="F:nucleotide binding"/>
    <property type="evidence" value="ECO:0007669"/>
    <property type="project" value="UniProtKB-KW"/>
</dbReference>
<keyword evidence="17" id="KW-0464">Manganese</keyword>
<comment type="subcellular location">
    <subcellularLocation>
        <location evidence="2">Membrane</location>
        <topology evidence="2">Single-pass type II membrane protein</topology>
    </subcellularLocation>
</comment>
<evidence type="ECO:0000256" key="15">
    <source>
        <dbReference type="ARBA" id="ARBA00023157"/>
    </source>
</evidence>
<keyword evidence="8" id="KW-0808">Transferase</keyword>
<evidence type="ECO:0000256" key="21">
    <source>
        <dbReference type="ARBA" id="ARBA00043065"/>
    </source>
</evidence>
<gene>
    <name evidence="24" type="primary">CSON005530</name>
</gene>
<evidence type="ECO:0000256" key="3">
    <source>
        <dbReference type="ARBA" id="ARBA00004922"/>
    </source>
</evidence>
<evidence type="ECO:0000256" key="1">
    <source>
        <dbReference type="ARBA" id="ARBA00001936"/>
    </source>
</evidence>
<evidence type="ECO:0000256" key="11">
    <source>
        <dbReference type="ARBA" id="ARBA00022741"/>
    </source>
</evidence>
<evidence type="ECO:0000313" key="24">
    <source>
        <dbReference type="EMBL" id="SSX21851.1"/>
    </source>
</evidence>
<comment type="function">
    <text evidence="22">Glycosyltransferase that generates the core 1 O-glycan Gal-beta1-3GalNAc-alpha1-Ser/Thr (T antigen), which is a precursor for many extended O-glycans in glycoproteins.</text>
</comment>
<evidence type="ECO:0000256" key="7">
    <source>
        <dbReference type="ARBA" id="ARBA00022676"/>
    </source>
</evidence>